<comment type="caution">
    <text evidence="1">The sequence shown here is derived from an EMBL/GenBank/DDBJ whole genome shotgun (WGS) entry which is preliminary data.</text>
</comment>
<evidence type="ECO:0000313" key="1">
    <source>
        <dbReference type="EMBL" id="VVC03220.1"/>
    </source>
</evidence>
<evidence type="ECO:0000313" key="2">
    <source>
        <dbReference type="Proteomes" id="UP000789941"/>
    </source>
</evidence>
<organism evidence="1 2">
    <name type="scientific">Candidatus Bilamarchaeum dharawalense</name>
    <dbReference type="NCBI Taxonomy" id="2885759"/>
    <lineage>
        <taxon>Archaea</taxon>
        <taxon>Candidatus Micrarchaeota</taxon>
        <taxon>Candidatus Micrarchaeia</taxon>
        <taxon>Candidatus Anstonellales</taxon>
        <taxon>Candidatus Bilamarchaeaceae</taxon>
        <taxon>Candidatus Bilamarchaeum</taxon>
    </lineage>
</organism>
<gene>
    <name evidence="1" type="ORF">LFW2832_00238</name>
</gene>
<dbReference type="AlphaFoldDB" id="A0A5E4LME5"/>
<reference evidence="1 2" key="1">
    <citation type="submission" date="2019-08" db="EMBL/GenBank/DDBJ databases">
        <authorList>
            <person name="Vazquez-Campos X."/>
        </authorList>
    </citation>
    <scope>NUCLEOTIDE SEQUENCE [LARGE SCALE GENOMIC DNA]</scope>
    <source>
        <strain evidence="1">LFW-283_2</strain>
    </source>
</reference>
<protein>
    <submittedName>
        <fullName evidence="1">Uncharacterized protein</fullName>
    </submittedName>
</protein>
<accession>A0A5E4LME5</accession>
<sequence>MAEKLVSVKPGSSELILPQPLTDILTKHALPATIVKDYFSHNRKGISFTADPQTAMKLTYALGFLAAYCATDAFGGKTFFDKLSRFELKKLDDRLSDLGTITVTGNKLFWKLEF</sequence>
<dbReference type="EMBL" id="CABMJJ010000007">
    <property type="protein sequence ID" value="VVC03220.1"/>
    <property type="molecule type" value="Genomic_DNA"/>
</dbReference>
<dbReference type="Proteomes" id="UP000789941">
    <property type="component" value="Unassembled WGS sequence"/>
</dbReference>
<name>A0A5E4LME5_9ARCH</name>
<proteinExistence type="predicted"/>